<dbReference type="PANTHER" id="PTHR43173:SF19">
    <property type="entry name" value="AARF DOMAIN-CONTAINING PROTEIN KINASE 1"/>
    <property type="match status" value="1"/>
</dbReference>
<evidence type="ECO:0000256" key="2">
    <source>
        <dbReference type="SAM" id="MobiDB-lite"/>
    </source>
</evidence>
<dbReference type="Pfam" id="PF03109">
    <property type="entry name" value="ABC1"/>
    <property type="match status" value="1"/>
</dbReference>
<protein>
    <recommendedName>
        <fullName evidence="3">ABC1 atypical kinase-like domain-containing protein</fullName>
    </recommendedName>
</protein>
<dbReference type="InterPro" id="IPR011009">
    <property type="entry name" value="Kinase-like_dom_sf"/>
</dbReference>
<dbReference type="GeneID" id="63711793"/>
<dbReference type="PANTHER" id="PTHR43173">
    <property type="entry name" value="ABC1 FAMILY PROTEIN"/>
    <property type="match status" value="1"/>
</dbReference>
<dbReference type="GO" id="GO:0007005">
    <property type="term" value="P:mitochondrion organization"/>
    <property type="evidence" value="ECO:0007669"/>
    <property type="project" value="TreeGrafter"/>
</dbReference>
<keyword evidence="5" id="KW-1185">Reference proteome</keyword>
<dbReference type="InterPro" id="IPR051130">
    <property type="entry name" value="Mito_struct-func_regulator"/>
</dbReference>
<evidence type="ECO:0000313" key="5">
    <source>
        <dbReference type="Proteomes" id="UP000070168"/>
    </source>
</evidence>
<feature type="domain" description="ABC1 atypical kinase-like" evidence="3">
    <location>
        <begin position="213"/>
        <end position="463"/>
    </location>
</feature>
<comment type="similarity">
    <text evidence="1">Belongs to the protein kinase superfamily. ADCK protein kinase family.</text>
</comment>
<evidence type="ECO:0000259" key="3">
    <source>
        <dbReference type="Pfam" id="PF03109"/>
    </source>
</evidence>
<comment type="caution">
    <text evidence="4">The sequence shown here is derived from an EMBL/GenBank/DDBJ whole genome shotgun (WGS) entry which is preliminary data.</text>
</comment>
<organism evidence="4 5">
    <name type="scientific">Penicillium patulum</name>
    <name type="common">Penicillium griseofulvum</name>
    <dbReference type="NCBI Taxonomy" id="5078"/>
    <lineage>
        <taxon>Eukaryota</taxon>
        <taxon>Fungi</taxon>
        <taxon>Dikarya</taxon>
        <taxon>Ascomycota</taxon>
        <taxon>Pezizomycotina</taxon>
        <taxon>Eurotiomycetes</taxon>
        <taxon>Eurotiomycetidae</taxon>
        <taxon>Eurotiales</taxon>
        <taxon>Aspergillaceae</taxon>
        <taxon>Penicillium</taxon>
    </lineage>
</organism>
<dbReference type="SUPFAM" id="SSF56112">
    <property type="entry name" value="Protein kinase-like (PK-like)"/>
    <property type="match status" value="1"/>
</dbReference>
<gene>
    <name evidence="4" type="ORF">PGRI_087790</name>
</gene>
<dbReference type="OrthoDB" id="427480at2759"/>
<evidence type="ECO:0000256" key="1">
    <source>
        <dbReference type="ARBA" id="ARBA00009670"/>
    </source>
</evidence>
<dbReference type="GO" id="GO:0005743">
    <property type="term" value="C:mitochondrial inner membrane"/>
    <property type="evidence" value="ECO:0007669"/>
    <property type="project" value="TreeGrafter"/>
</dbReference>
<accession>A0A135LU62</accession>
<dbReference type="InterPro" id="IPR004147">
    <property type="entry name" value="ABC1_dom"/>
</dbReference>
<dbReference type="GO" id="GO:0055088">
    <property type="term" value="P:lipid homeostasis"/>
    <property type="evidence" value="ECO:0007669"/>
    <property type="project" value="TreeGrafter"/>
</dbReference>
<dbReference type="RefSeq" id="XP_040651031.1">
    <property type="nucleotide sequence ID" value="XM_040796493.1"/>
</dbReference>
<evidence type="ECO:0000313" key="4">
    <source>
        <dbReference type="EMBL" id="KXG52495.1"/>
    </source>
</evidence>
<dbReference type="InterPro" id="IPR045307">
    <property type="entry name" value="ADCK1_dom"/>
</dbReference>
<dbReference type="Proteomes" id="UP000070168">
    <property type="component" value="Unassembled WGS sequence"/>
</dbReference>
<reference evidence="4 5" key="1">
    <citation type="journal article" date="2016" name="BMC Genomics">
        <title>Genome sequencing and secondary metabolism of the postharvest pathogen Penicillium griseofulvum.</title>
        <authorList>
            <person name="Banani H."/>
            <person name="Marcet-Houben M."/>
            <person name="Ballester A.R."/>
            <person name="Abbruscato P."/>
            <person name="Gonzalez-Candelas L."/>
            <person name="Gabaldon T."/>
            <person name="Spadaro D."/>
        </authorList>
    </citation>
    <scope>NUCLEOTIDE SEQUENCE [LARGE SCALE GENOMIC DNA]</scope>
    <source>
        <strain evidence="4 5">PG3</strain>
    </source>
</reference>
<dbReference type="CDD" id="cd13969">
    <property type="entry name" value="ADCK1-like"/>
    <property type="match status" value="1"/>
</dbReference>
<dbReference type="OMA" id="RCNPEDI"/>
<dbReference type="AlphaFoldDB" id="A0A135LU62"/>
<dbReference type="EMBL" id="LHQR01000026">
    <property type="protein sequence ID" value="KXG52495.1"/>
    <property type="molecule type" value="Genomic_DNA"/>
</dbReference>
<name>A0A135LU62_PENPA</name>
<proteinExistence type="inferred from homology"/>
<sequence>MSAALRVPLRAFKIDPAVIGKTSKPLTSGSSFLLASESLLRQSPSSGLIKASSWGRSVSPQGSTLAASRRSFSVKASPLLSAKSKSQHKSGSKSKANESQRSAIKWFLIGSILGLGAVTFSDQAQHAFQAAKRSGRVVGTLAVCINDYRVTLKQDASSPEEHNALLRACHKRCAERTLHVLEKNGSIFIKLGQHLSSMGYLLPIEWTSTFIPLQDRCPVSSIESIGELFRKDTGQDMNELFASFESTPIGAASLAQVHIATLKETGQLVAVKVQHPALDEWVPLDLALTRFTFSMLKRFFPEYDLEWLSKEMDFSLPQELDFRMEAQNATHASEYFKAHSDAPLVIPKVMWSQKRILVMEYIAGHRPDDLEYLDANNIDRDEVSAALAHVFNEMIFGDNAPLHCDPHGGNIAIRPNHTRSHPNFDIVLYDHGLYRNIDRDLRRNYAKLWLAVIDADVPRMREYAQKVAGITDEQFPLFASAITGRDYSVLTKKSVVSSRTLEEKKNISGALGEGMLQQLVVLLGQVPRIILLILKTNDLTRSLDENLHTRQGPMRTFLILARYATRTVFEEQLELIAESGGIFRNFFRFLCAYASYLRVEVKLSVYETMLSLKTRFGLRSG</sequence>
<feature type="region of interest" description="Disordered" evidence="2">
    <location>
        <begin position="78"/>
        <end position="97"/>
    </location>
</feature>
<dbReference type="STRING" id="5078.A0A135LU62"/>